<dbReference type="GO" id="GO:0043625">
    <property type="term" value="C:delta DNA polymerase complex"/>
    <property type="evidence" value="ECO:0007669"/>
    <property type="project" value="TreeGrafter"/>
</dbReference>
<dbReference type="Proteomes" id="UP000583929">
    <property type="component" value="Unassembled WGS sequence"/>
</dbReference>
<dbReference type="AlphaFoldDB" id="A0A7J6E546"/>
<evidence type="ECO:0000256" key="1">
    <source>
        <dbReference type="SAM" id="MobiDB-lite"/>
    </source>
</evidence>
<evidence type="ECO:0000313" key="3">
    <source>
        <dbReference type="EMBL" id="KAF4388317.1"/>
    </source>
</evidence>
<comment type="caution">
    <text evidence="2">The sequence shown here is derived from an EMBL/GenBank/DDBJ whole genome shotgun (WGS) entry which is preliminary data.</text>
</comment>
<evidence type="ECO:0000313" key="5">
    <source>
        <dbReference type="Proteomes" id="UP000583929"/>
    </source>
</evidence>
<dbReference type="EMBL" id="JAATIQ010000520">
    <property type="protein sequence ID" value="KAF4352779.1"/>
    <property type="molecule type" value="Genomic_DNA"/>
</dbReference>
<dbReference type="InterPro" id="IPR007218">
    <property type="entry name" value="DNA_pol_delta_4"/>
</dbReference>
<gene>
    <name evidence="3" type="ORF">F8388_021147</name>
    <name evidence="2" type="ORF">G4B88_021472</name>
</gene>
<name>A0A7J6E546_CANSA</name>
<dbReference type="GO" id="GO:0006261">
    <property type="term" value="P:DNA-templated DNA replication"/>
    <property type="evidence" value="ECO:0007669"/>
    <property type="project" value="TreeGrafter"/>
</dbReference>
<reference evidence="4 5" key="1">
    <citation type="journal article" date="2020" name="bioRxiv">
        <title>Sequence and annotation of 42 cannabis genomes reveals extensive copy number variation in cannabinoid synthesis and pathogen resistance genes.</title>
        <authorList>
            <person name="Mckernan K.J."/>
            <person name="Helbert Y."/>
            <person name="Kane L.T."/>
            <person name="Ebling H."/>
            <person name="Zhang L."/>
            <person name="Liu B."/>
            <person name="Eaton Z."/>
            <person name="Mclaughlin S."/>
            <person name="Kingan S."/>
            <person name="Baybayan P."/>
            <person name="Concepcion G."/>
            <person name="Jordan M."/>
            <person name="Riva A."/>
            <person name="Barbazuk W."/>
            <person name="Harkins T."/>
        </authorList>
    </citation>
    <scope>NUCLEOTIDE SEQUENCE [LARGE SCALE GENOMIC DNA]</scope>
    <source>
        <strain evidence="4 5">cv. Jamaican Lion 4</strain>
        <strain evidence="2">Father</strain>
        <strain evidence="3">Mother</strain>
        <tissue evidence="2">Leaf</tissue>
    </source>
</reference>
<dbReference type="GO" id="GO:0000731">
    <property type="term" value="P:DNA synthesis involved in DNA repair"/>
    <property type="evidence" value="ECO:0007669"/>
    <property type="project" value="InterPro"/>
</dbReference>
<feature type="compositionally biased region" description="Basic residues" evidence="1">
    <location>
        <begin position="1"/>
        <end position="12"/>
    </location>
</feature>
<evidence type="ECO:0000313" key="4">
    <source>
        <dbReference type="Proteomes" id="UP000525078"/>
    </source>
</evidence>
<accession>A0A7J6E546</accession>
<organism evidence="2 5">
    <name type="scientific">Cannabis sativa</name>
    <name type="common">Hemp</name>
    <name type="synonym">Marijuana</name>
    <dbReference type="NCBI Taxonomy" id="3483"/>
    <lineage>
        <taxon>Eukaryota</taxon>
        <taxon>Viridiplantae</taxon>
        <taxon>Streptophyta</taxon>
        <taxon>Embryophyta</taxon>
        <taxon>Tracheophyta</taxon>
        <taxon>Spermatophyta</taxon>
        <taxon>Magnoliopsida</taxon>
        <taxon>eudicotyledons</taxon>
        <taxon>Gunneridae</taxon>
        <taxon>Pentapetalae</taxon>
        <taxon>rosids</taxon>
        <taxon>fabids</taxon>
        <taxon>Rosales</taxon>
        <taxon>Cannabaceae</taxon>
        <taxon>Cannabis</taxon>
    </lineage>
</organism>
<feature type="compositionally biased region" description="Low complexity" evidence="1">
    <location>
        <begin position="17"/>
        <end position="32"/>
    </location>
</feature>
<dbReference type="EMBL" id="JAATIP010000035">
    <property type="protein sequence ID" value="KAF4388317.1"/>
    <property type="molecule type" value="Genomic_DNA"/>
</dbReference>
<proteinExistence type="predicted"/>
<evidence type="ECO:0000313" key="2">
    <source>
        <dbReference type="EMBL" id="KAF4352779.1"/>
    </source>
</evidence>
<feature type="region of interest" description="Disordered" evidence="1">
    <location>
        <begin position="1"/>
        <end position="38"/>
    </location>
</feature>
<dbReference type="PANTHER" id="PTHR14303:SF0">
    <property type="entry name" value="DNA POLYMERASE DELTA SUBUNIT 4"/>
    <property type="match status" value="1"/>
</dbReference>
<sequence>MKAFYRQRKKRGTTANSKTKSPSSFSPKTPGSDVTQAPASLHLQEDYDKDEEVLRQFDLDMAYGPCSGMTRMARWERASCLGLNPPKELEQLLNSPNVRPHCIWDSRI</sequence>
<keyword evidence="5" id="KW-1185">Reference proteome</keyword>
<dbReference type="Pfam" id="PF04081">
    <property type="entry name" value="DNA_pol_delta_4"/>
    <property type="match status" value="1"/>
</dbReference>
<protein>
    <recommendedName>
        <fullName evidence="6">DNA polymerase delta subunit 4</fullName>
    </recommendedName>
</protein>
<dbReference type="GO" id="GO:0003887">
    <property type="term" value="F:DNA-directed DNA polymerase activity"/>
    <property type="evidence" value="ECO:0007669"/>
    <property type="project" value="TreeGrafter"/>
</dbReference>
<dbReference type="PANTHER" id="PTHR14303">
    <property type="entry name" value="DNA POLYMERASE DELTA SUBUNIT 4"/>
    <property type="match status" value="1"/>
</dbReference>
<dbReference type="Proteomes" id="UP000525078">
    <property type="component" value="Unassembled WGS sequence"/>
</dbReference>
<evidence type="ECO:0008006" key="6">
    <source>
        <dbReference type="Google" id="ProtNLM"/>
    </source>
</evidence>